<dbReference type="GO" id="GO:0005829">
    <property type="term" value="C:cytosol"/>
    <property type="evidence" value="ECO:0007669"/>
    <property type="project" value="UniProtKB-ARBA"/>
</dbReference>
<evidence type="ECO:0000256" key="3">
    <source>
        <dbReference type="SAM" id="Phobius"/>
    </source>
</evidence>
<feature type="domain" description="CSD" evidence="4">
    <location>
        <begin position="2"/>
        <end position="66"/>
    </location>
</feature>
<dbReference type="Proteomes" id="UP000194474">
    <property type="component" value="Unassembled WGS sequence"/>
</dbReference>
<dbReference type="RefSeq" id="WP_140049019.1">
    <property type="nucleotide sequence ID" value="NZ_FXWK01000002.1"/>
</dbReference>
<sequence length="215" mass="23598">MPQQGRLVDWNDERGFGFIRTDEGERVFLHISALRGSGRRPSQGDEIRFVPGFSSDGRLEAKSVKILGAAAGKPAPHVAAPRRTFPEWRVFASLVIMALIAAGIFLERMPQHVAWIYGVMGVVAFVAYGSDKRYATFGQWRTPEVTLLGLDLFFGLVGGLLAQAIFRHKTRKPRYVMATMLIVTAHLGWLTAFTVGALDIDVALGALTTGLVSIR</sequence>
<dbReference type="PANTHER" id="PTHR12962">
    <property type="entry name" value="CALCIUM-REGULATED HEAT STABLE PROTEIN CRHSP-24-RELATED"/>
    <property type="match status" value="1"/>
</dbReference>
<evidence type="ECO:0000259" key="4">
    <source>
        <dbReference type="PROSITE" id="PS51857"/>
    </source>
</evidence>
<evidence type="ECO:0000313" key="6">
    <source>
        <dbReference type="Proteomes" id="UP000194474"/>
    </source>
</evidence>
<feature type="transmembrane region" description="Helical" evidence="3">
    <location>
        <begin position="145"/>
        <end position="166"/>
    </location>
</feature>
<keyword evidence="6" id="KW-1185">Reference proteome</keyword>
<dbReference type="InterPro" id="IPR010718">
    <property type="entry name" value="DUF1294"/>
</dbReference>
<dbReference type="OrthoDB" id="72963at2"/>
<dbReference type="PANTHER" id="PTHR12962:SF1">
    <property type="entry name" value="COLD SHOCK DOMAIN-CONTAINING PROTEIN CG9705"/>
    <property type="match status" value="1"/>
</dbReference>
<dbReference type="InterPro" id="IPR002059">
    <property type="entry name" value="CSP_DNA-bd"/>
</dbReference>
<evidence type="ECO:0000256" key="2">
    <source>
        <dbReference type="RuleBase" id="RU000408"/>
    </source>
</evidence>
<evidence type="ECO:0000313" key="5">
    <source>
        <dbReference type="EMBL" id="SMQ85897.1"/>
    </source>
</evidence>
<dbReference type="SUPFAM" id="SSF50249">
    <property type="entry name" value="Nucleic acid-binding proteins"/>
    <property type="match status" value="1"/>
</dbReference>
<dbReference type="GO" id="GO:0003730">
    <property type="term" value="F:mRNA 3'-UTR binding"/>
    <property type="evidence" value="ECO:0007669"/>
    <property type="project" value="TreeGrafter"/>
</dbReference>
<dbReference type="EMBL" id="FXWK01000002">
    <property type="protein sequence ID" value="SMQ85897.1"/>
    <property type="molecule type" value="Genomic_DNA"/>
</dbReference>
<dbReference type="PROSITE" id="PS51857">
    <property type="entry name" value="CSD_2"/>
    <property type="match status" value="1"/>
</dbReference>
<dbReference type="InterPro" id="IPR012340">
    <property type="entry name" value="NA-bd_OB-fold"/>
</dbReference>
<comment type="subcellular location">
    <subcellularLocation>
        <location evidence="2">Cytoplasm</location>
    </subcellularLocation>
</comment>
<feature type="transmembrane region" description="Helical" evidence="3">
    <location>
        <begin position="178"/>
        <end position="198"/>
    </location>
</feature>
<dbReference type="PROSITE" id="PS00352">
    <property type="entry name" value="CSD_1"/>
    <property type="match status" value="1"/>
</dbReference>
<dbReference type="Pfam" id="PF00313">
    <property type="entry name" value="CSD"/>
    <property type="match status" value="1"/>
</dbReference>
<dbReference type="InterPro" id="IPR011129">
    <property type="entry name" value="CSD"/>
</dbReference>
<keyword evidence="3" id="KW-1133">Transmembrane helix</keyword>
<dbReference type="Gene3D" id="2.40.50.140">
    <property type="entry name" value="Nucleic acid-binding proteins"/>
    <property type="match status" value="1"/>
</dbReference>
<dbReference type="GO" id="GO:0043488">
    <property type="term" value="P:regulation of mRNA stability"/>
    <property type="evidence" value="ECO:0007669"/>
    <property type="project" value="TreeGrafter"/>
</dbReference>
<dbReference type="InterPro" id="IPR019844">
    <property type="entry name" value="CSD_CS"/>
</dbReference>
<dbReference type="SMART" id="SM00357">
    <property type="entry name" value="CSP"/>
    <property type="match status" value="1"/>
</dbReference>
<keyword evidence="1" id="KW-0597">Phosphoprotein</keyword>
<accession>A0A1Y6GBQ4</accession>
<evidence type="ECO:0000256" key="1">
    <source>
        <dbReference type="ARBA" id="ARBA00022553"/>
    </source>
</evidence>
<name>A0A1Y6GBQ4_9HYPH</name>
<feature type="transmembrane region" description="Helical" evidence="3">
    <location>
        <begin position="88"/>
        <end position="106"/>
    </location>
</feature>
<organism evidence="5 6">
    <name type="scientific">Devosia lucknowensis</name>
    <dbReference type="NCBI Taxonomy" id="1096929"/>
    <lineage>
        <taxon>Bacteria</taxon>
        <taxon>Pseudomonadati</taxon>
        <taxon>Pseudomonadota</taxon>
        <taxon>Alphaproteobacteria</taxon>
        <taxon>Hyphomicrobiales</taxon>
        <taxon>Devosiaceae</taxon>
        <taxon>Devosia</taxon>
    </lineage>
</organism>
<proteinExistence type="predicted"/>
<gene>
    <name evidence="5" type="ORF">SAMN06295905_3191</name>
</gene>
<keyword evidence="3" id="KW-0812">Transmembrane</keyword>
<feature type="transmembrane region" description="Helical" evidence="3">
    <location>
        <begin position="113"/>
        <end position="130"/>
    </location>
</feature>
<dbReference type="AlphaFoldDB" id="A0A1Y6GBQ4"/>
<keyword evidence="3" id="KW-0472">Membrane</keyword>
<dbReference type="Pfam" id="PF06961">
    <property type="entry name" value="DUF1294"/>
    <property type="match status" value="1"/>
</dbReference>
<reference evidence="6" key="1">
    <citation type="submission" date="2017-04" db="EMBL/GenBank/DDBJ databases">
        <authorList>
            <person name="Varghese N."/>
            <person name="Submissions S."/>
        </authorList>
    </citation>
    <scope>NUCLEOTIDE SEQUENCE [LARGE SCALE GENOMIC DNA]</scope>
</reference>
<protein>
    <submittedName>
        <fullName evidence="5">Uncharacterized membrane protein YsdA, DUF1294 family</fullName>
    </submittedName>
</protein>
<dbReference type="InterPro" id="IPR052069">
    <property type="entry name" value="Ca-reg_mRNA-binding_domain"/>
</dbReference>